<organism evidence="2 3">
    <name type="scientific">Dreissena polymorpha</name>
    <name type="common">Zebra mussel</name>
    <name type="synonym">Mytilus polymorpha</name>
    <dbReference type="NCBI Taxonomy" id="45954"/>
    <lineage>
        <taxon>Eukaryota</taxon>
        <taxon>Metazoa</taxon>
        <taxon>Spiralia</taxon>
        <taxon>Lophotrochozoa</taxon>
        <taxon>Mollusca</taxon>
        <taxon>Bivalvia</taxon>
        <taxon>Autobranchia</taxon>
        <taxon>Heteroconchia</taxon>
        <taxon>Euheterodonta</taxon>
        <taxon>Imparidentia</taxon>
        <taxon>Neoheterodontei</taxon>
        <taxon>Myida</taxon>
        <taxon>Dreissenoidea</taxon>
        <taxon>Dreissenidae</taxon>
        <taxon>Dreissena</taxon>
    </lineage>
</organism>
<dbReference type="Proteomes" id="UP000828390">
    <property type="component" value="Unassembled WGS sequence"/>
</dbReference>
<evidence type="ECO:0000313" key="3">
    <source>
        <dbReference type="Proteomes" id="UP000828390"/>
    </source>
</evidence>
<evidence type="ECO:0000313" key="2">
    <source>
        <dbReference type="EMBL" id="KAH3696467.1"/>
    </source>
</evidence>
<feature type="compositionally biased region" description="Basic and acidic residues" evidence="1">
    <location>
        <begin position="117"/>
        <end position="134"/>
    </location>
</feature>
<dbReference type="AlphaFoldDB" id="A0A9D3YDN4"/>
<comment type="caution">
    <text evidence="2">The sequence shown here is derived from an EMBL/GenBank/DDBJ whole genome shotgun (WGS) entry which is preliminary data.</text>
</comment>
<reference evidence="2" key="2">
    <citation type="submission" date="2020-11" db="EMBL/GenBank/DDBJ databases">
        <authorList>
            <person name="McCartney M.A."/>
            <person name="Auch B."/>
            <person name="Kono T."/>
            <person name="Mallez S."/>
            <person name="Becker A."/>
            <person name="Gohl D.M."/>
            <person name="Silverstein K.A.T."/>
            <person name="Koren S."/>
            <person name="Bechman K.B."/>
            <person name="Herman A."/>
            <person name="Abrahante J.E."/>
            <person name="Garbe J."/>
        </authorList>
    </citation>
    <scope>NUCLEOTIDE SEQUENCE</scope>
    <source>
        <strain evidence="2">Duluth1</strain>
        <tissue evidence="2">Whole animal</tissue>
    </source>
</reference>
<feature type="region of interest" description="Disordered" evidence="1">
    <location>
        <begin position="86"/>
        <end position="144"/>
    </location>
</feature>
<evidence type="ECO:0000256" key="1">
    <source>
        <dbReference type="SAM" id="MobiDB-lite"/>
    </source>
</evidence>
<proteinExistence type="predicted"/>
<sequence length="144" mass="15692">MQTTVLVDGSAEAGLEAYVEAEHYHLASIHQVYELMFETLDDDFCRRPSLSATGSAVTVTERVVRRREPDRISKATSRVDLRLPIGSTTMSVSESLESTNNPSPSPWKAPKNLAEPKPLEGGKKVPGTRPDHRFGPIQMAGSGS</sequence>
<name>A0A9D3YDN4_DREPO</name>
<accession>A0A9D3YDN4</accession>
<gene>
    <name evidence="2" type="ORF">DPMN_083932</name>
</gene>
<feature type="compositionally biased region" description="Polar residues" evidence="1">
    <location>
        <begin position="86"/>
        <end position="102"/>
    </location>
</feature>
<keyword evidence="3" id="KW-1185">Reference proteome</keyword>
<reference evidence="2" key="1">
    <citation type="journal article" date="2019" name="bioRxiv">
        <title>The Genome of the Zebra Mussel, Dreissena polymorpha: A Resource for Invasive Species Research.</title>
        <authorList>
            <person name="McCartney M.A."/>
            <person name="Auch B."/>
            <person name="Kono T."/>
            <person name="Mallez S."/>
            <person name="Zhang Y."/>
            <person name="Obille A."/>
            <person name="Becker A."/>
            <person name="Abrahante J.E."/>
            <person name="Garbe J."/>
            <person name="Badalamenti J.P."/>
            <person name="Herman A."/>
            <person name="Mangelson H."/>
            <person name="Liachko I."/>
            <person name="Sullivan S."/>
            <person name="Sone E.D."/>
            <person name="Koren S."/>
            <person name="Silverstein K.A.T."/>
            <person name="Beckman K.B."/>
            <person name="Gohl D.M."/>
        </authorList>
    </citation>
    <scope>NUCLEOTIDE SEQUENCE</scope>
    <source>
        <strain evidence="2">Duluth1</strain>
        <tissue evidence="2">Whole animal</tissue>
    </source>
</reference>
<dbReference type="EMBL" id="JAIWYP010000016">
    <property type="protein sequence ID" value="KAH3696467.1"/>
    <property type="molecule type" value="Genomic_DNA"/>
</dbReference>
<protein>
    <submittedName>
        <fullName evidence="2">Uncharacterized protein</fullName>
    </submittedName>
</protein>